<name>A0A1L9T397_9EURO</name>
<dbReference type="InterPro" id="IPR051783">
    <property type="entry name" value="NAD(P)-dependent_oxidoreduct"/>
</dbReference>
<dbReference type="EMBL" id="KV878596">
    <property type="protein sequence ID" value="OJJ53811.1"/>
    <property type="molecule type" value="Genomic_DNA"/>
</dbReference>
<dbReference type="STRING" id="1036612.A0A1L9T397"/>
<organism evidence="3 4">
    <name type="scientific">Aspergillus sydowii CBS 593.65</name>
    <dbReference type="NCBI Taxonomy" id="1036612"/>
    <lineage>
        <taxon>Eukaryota</taxon>
        <taxon>Fungi</taxon>
        <taxon>Dikarya</taxon>
        <taxon>Ascomycota</taxon>
        <taxon>Pezizomycotina</taxon>
        <taxon>Eurotiomycetes</taxon>
        <taxon>Eurotiomycetidae</taxon>
        <taxon>Eurotiales</taxon>
        <taxon>Aspergillaceae</taxon>
        <taxon>Aspergillus</taxon>
        <taxon>Aspergillus subgen. Nidulantes</taxon>
    </lineage>
</organism>
<evidence type="ECO:0000259" key="1">
    <source>
        <dbReference type="Pfam" id="PF01370"/>
    </source>
</evidence>
<keyword evidence="4" id="KW-1185">Reference proteome</keyword>
<gene>
    <name evidence="3" type="ORF">ASPSYDRAFT_94307</name>
</gene>
<dbReference type="Pfam" id="PF13460">
    <property type="entry name" value="NAD_binding_10"/>
    <property type="match status" value="1"/>
</dbReference>
<accession>A0A1L9T397</accession>
<dbReference type="Pfam" id="PF01370">
    <property type="entry name" value="Epimerase"/>
    <property type="match status" value="1"/>
</dbReference>
<feature type="domain" description="NAD(P)-binding" evidence="2">
    <location>
        <begin position="10"/>
        <end position="113"/>
    </location>
</feature>
<evidence type="ECO:0000313" key="3">
    <source>
        <dbReference type="EMBL" id="OJJ53811.1"/>
    </source>
</evidence>
<dbReference type="OrthoDB" id="10262413at2759"/>
<dbReference type="PANTHER" id="PTHR48079">
    <property type="entry name" value="PROTEIN YEEZ"/>
    <property type="match status" value="1"/>
</dbReference>
<feature type="domain" description="NAD-dependent epimerase/dehydratase" evidence="1">
    <location>
        <begin position="156"/>
        <end position="242"/>
    </location>
</feature>
<sequence>MTRKTILVTGATGYIGGTTLTSLLEGSEPWLRDCEISGLVRNESDAQVIQAQGANAVVCSGFEDEERLEALAEGFDIIIHAGGGGYSHAAVRLMKGLRARRAKLGSPVHYIHVTGASNISDRPITQGYVETRILSDQESIYHYLKYRESIEKWIQRTADTVVVETGQQLDVQTHIVMAPTIFGIGSGKFKRYTTQLPAMINNMLNTRSCLVLGNGNTQWGRVHVKDISSFIVCLCKNIHEGKKIPSGEQGVYFVETGRFTHREFSQRLADAGYKMGLIPSPTVTEASLDEVAKGFTNGNRLVGELSYGANSLMKAELGYVLGWTPRFTDDDWVDSFDIELRGFLKDRPALIQMPPQLDVQKPDRFQLG</sequence>
<dbReference type="VEuPathDB" id="FungiDB:ASPSYDRAFT_94307"/>
<protein>
    <recommendedName>
        <fullName evidence="5">NAD-dependent epimerase/dehydratase domain-containing protein</fullName>
    </recommendedName>
</protein>
<dbReference type="InterPro" id="IPR001509">
    <property type="entry name" value="Epimerase_deHydtase"/>
</dbReference>
<evidence type="ECO:0000313" key="4">
    <source>
        <dbReference type="Proteomes" id="UP000184356"/>
    </source>
</evidence>
<dbReference type="AlphaFoldDB" id="A0A1L9T397"/>
<reference evidence="4" key="1">
    <citation type="journal article" date="2017" name="Genome Biol.">
        <title>Comparative genomics reveals high biological diversity and specific adaptations in the industrially and medically important fungal genus Aspergillus.</title>
        <authorList>
            <person name="de Vries R.P."/>
            <person name="Riley R."/>
            <person name="Wiebenga A."/>
            <person name="Aguilar-Osorio G."/>
            <person name="Amillis S."/>
            <person name="Uchima C.A."/>
            <person name="Anderluh G."/>
            <person name="Asadollahi M."/>
            <person name="Askin M."/>
            <person name="Barry K."/>
            <person name="Battaglia E."/>
            <person name="Bayram O."/>
            <person name="Benocci T."/>
            <person name="Braus-Stromeyer S.A."/>
            <person name="Caldana C."/>
            <person name="Canovas D."/>
            <person name="Cerqueira G.C."/>
            <person name="Chen F."/>
            <person name="Chen W."/>
            <person name="Choi C."/>
            <person name="Clum A."/>
            <person name="Dos Santos R.A."/>
            <person name="Damasio A.R."/>
            <person name="Diallinas G."/>
            <person name="Emri T."/>
            <person name="Fekete E."/>
            <person name="Flipphi M."/>
            <person name="Freyberg S."/>
            <person name="Gallo A."/>
            <person name="Gournas C."/>
            <person name="Habgood R."/>
            <person name="Hainaut M."/>
            <person name="Harispe M.L."/>
            <person name="Henrissat B."/>
            <person name="Hilden K.S."/>
            <person name="Hope R."/>
            <person name="Hossain A."/>
            <person name="Karabika E."/>
            <person name="Karaffa L."/>
            <person name="Karanyi Z."/>
            <person name="Krasevec N."/>
            <person name="Kuo A."/>
            <person name="Kusch H."/>
            <person name="LaButti K."/>
            <person name="Lagendijk E.L."/>
            <person name="Lapidus A."/>
            <person name="Levasseur A."/>
            <person name="Lindquist E."/>
            <person name="Lipzen A."/>
            <person name="Logrieco A.F."/>
            <person name="MacCabe A."/>
            <person name="Maekelae M.R."/>
            <person name="Malavazi I."/>
            <person name="Melin P."/>
            <person name="Meyer V."/>
            <person name="Mielnichuk N."/>
            <person name="Miskei M."/>
            <person name="Molnar A.P."/>
            <person name="Mule G."/>
            <person name="Ngan C.Y."/>
            <person name="Orejas M."/>
            <person name="Orosz E."/>
            <person name="Ouedraogo J.P."/>
            <person name="Overkamp K.M."/>
            <person name="Park H.-S."/>
            <person name="Perrone G."/>
            <person name="Piumi F."/>
            <person name="Punt P.J."/>
            <person name="Ram A.F."/>
            <person name="Ramon A."/>
            <person name="Rauscher S."/>
            <person name="Record E."/>
            <person name="Riano-Pachon D.M."/>
            <person name="Robert V."/>
            <person name="Roehrig J."/>
            <person name="Ruller R."/>
            <person name="Salamov A."/>
            <person name="Salih N.S."/>
            <person name="Samson R.A."/>
            <person name="Sandor E."/>
            <person name="Sanguinetti M."/>
            <person name="Schuetze T."/>
            <person name="Sepcic K."/>
            <person name="Shelest E."/>
            <person name="Sherlock G."/>
            <person name="Sophianopoulou V."/>
            <person name="Squina F.M."/>
            <person name="Sun H."/>
            <person name="Susca A."/>
            <person name="Todd R.B."/>
            <person name="Tsang A."/>
            <person name="Unkles S.E."/>
            <person name="van de Wiele N."/>
            <person name="van Rossen-Uffink D."/>
            <person name="Oliveira J.V."/>
            <person name="Vesth T.C."/>
            <person name="Visser J."/>
            <person name="Yu J.-H."/>
            <person name="Zhou M."/>
            <person name="Andersen M.R."/>
            <person name="Archer D.B."/>
            <person name="Baker S.E."/>
            <person name="Benoit I."/>
            <person name="Brakhage A.A."/>
            <person name="Braus G.H."/>
            <person name="Fischer R."/>
            <person name="Frisvad J.C."/>
            <person name="Goldman G.H."/>
            <person name="Houbraken J."/>
            <person name="Oakley B."/>
            <person name="Pocsi I."/>
            <person name="Scazzocchio C."/>
            <person name="Seiboth B."/>
            <person name="vanKuyk P.A."/>
            <person name="Wortman J."/>
            <person name="Dyer P.S."/>
            <person name="Grigoriev I.V."/>
        </authorList>
    </citation>
    <scope>NUCLEOTIDE SEQUENCE [LARGE SCALE GENOMIC DNA]</scope>
    <source>
        <strain evidence="4">CBS 593.65</strain>
    </source>
</reference>
<dbReference type="Gene3D" id="3.40.50.720">
    <property type="entry name" value="NAD(P)-binding Rossmann-like Domain"/>
    <property type="match status" value="1"/>
</dbReference>
<dbReference type="InterPro" id="IPR016040">
    <property type="entry name" value="NAD(P)-bd_dom"/>
</dbReference>
<evidence type="ECO:0008006" key="5">
    <source>
        <dbReference type="Google" id="ProtNLM"/>
    </source>
</evidence>
<dbReference type="PANTHER" id="PTHR48079:SF6">
    <property type="entry name" value="NAD(P)-BINDING DOMAIN-CONTAINING PROTEIN-RELATED"/>
    <property type="match status" value="1"/>
</dbReference>
<dbReference type="GO" id="GO:0005737">
    <property type="term" value="C:cytoplasm"/>
    <property type="evidence" value="ECO:0007669"/>
    <property type="project" value="TreeGrafter"/>
</dbReference>
<dbReference type="GO" id="GO:0004029">
    <property type="term" value="F:aldehyde dehydrogenase (NAD+) activity"/>
    <property type="evidence" value="ECO:0007669"/>
    <property type="project" value="TreeGrafter"/>
</dbReference>
<evidence type="ECO:0000259" key="2">
    <source>
        <dbReference type="Pfam" id="PF13460"/>
    </source>
</evidence>
<dbReference type="SUPFAM" id="SSF51735">
    <property type="entry name" value="NAD(P)-binding Rossmann-fold domains"/>
    <property type="match status" value="1"/>
</dbReference>
<dbReference type="GeneID" id="63769027"/>
<dbReference type="Proteomes" id="UP000184356">
    <property type="component" value="Unassembled WGS sequence"/>
</dbReference>
<dbReference type="InterPro" id="IPR036291">
    <property type="entry name" value="NAD(P)-bd_dom_sf"/>
</dbReference>
<proteinExistence type="predicted"/>
<dbReference type="RefSeq" id="XP_040697617.1">
    <property type="nucleotide sequence ID" value="XM_040852954.1"/>
</dbReference>